<organism evidence="1">
    <name type="scientific">marine sediment metagenome</name>
    <dbReference type="NCBI Taxonomy" id="412755"/>
    <lineage>
        <taxon>unclassified sequences</taxon>
        <taxon>metagenomes</taxon>
        <taxon>ecological metagenomes</taxon>
    </lineage>
</organism>
<comment type="caution">
    <text evidence="1">The sequence shown here is derived from an EMBL/GenBank/DDBJ whole genome shotgun (WGS) entry which is preliminary data.</text>
</comment>
<dbReference type="EMBL" id="LAZR01037835">
    <property type="protein sequence ID" value="KKL21151.1"/>
    <property type="molecule type" value="Genomic_DNA"/>
</dbReference>
<reference evidence="1" key="1">
    <citation type="journal article" date="2015" name="Nature">
        <title>Complex archaea that bridge the gap between prokaryotes and eukaryotes.</title>
        <authorList>
            <person name="Spang A."/>
            <person name="Saw J.H."/>
            <person name="Jorgensen S.L."/>
            <person name="Zaremba-Niedzwiedzka K."/>
            <person name="Martijn J."/>
            <person name="Lind A.E."/>
            <person name="van Eijk R."/>
            <person name="Schleper C."/>
            <person name="Guy L."/>
            <person name="Ettema T.J."/>
        </authorList>
    </citation>
    <scope>NUCLEOTIDE SEQUENCE</scope>
</reference>
<gene>
    <name evidence="1" type="ORF">LCGC14_2448340</name>
</gene>
<accession>A0A0F9DTZ2</accession>
<dbReference type="AlphaFoldDB" id="A0A0F9DTZ2"/>
<protein>
    <recommendedName>
        <fullName evidence="2">HK97 gp10 family phage protein</fullName>
    </recommendedName>
</protein>
<sequence>MAKIVTGIKGVWYGEDIIDGMEFELQGAFFKSAERIATSAKSKVEYSTIPITNKHPGHLKDTIRARHARREKDMPGAFVFAGNRLKGIYWQWMVEYGTYDKPARAYMRPAINANFNATVAEAARAANREINRVRRETDKSRRFFSKFTLG</sequence>
<evidence type="ECO:0000313" key="1">
    <source>
        <dbReference type="EMBL" id="KKL21151.1"/>
    </source>
</evidence>
<evidence type="ECO:0008006" key="2">
    <source>
        <dbReference type="Google" id="ProtNLM"/>
    </source>
</evidence>
<proteinExistence type="predicted"/>
<name>A0A0F9DTZ2_9ZZZZ</name>